<gene>
    <name evidence="2" type="ORF">Acr_10g0009590</name>
</gene>
<reference evidence="2 3" key="1">
    <citation type="submission" date="2019-07" db="EMBL/GenBank/DDBJ databases">
        <title>De Novo Assembly of kiwifruit Actinidia rufa.</title>
        <authorList>
            <person name="Sugita-Konishi S."/>
            <person name="Sato K."/>
            <person name="Mori E."/>
            <person name="Abe Y."/>
            <person name="Kisaki G."/>
            <person name="Hamano K."/>
            <person name="Suezawa K."/>
            <person name="Otani M."/>
            <person name="Fukuda T."/>
            <person name="Manabe T."/>
            <person name="Gomi K."/>
            <person name="Tabuchi M."/>
            <person name="Akimitsu K."/>
            <person name="Kataoka I."/>
        </authorList>
    </citation>
    <scope>NUCLEOTIDE SEQUENCE [LARGE SCALE GENOMIC DNA]</scope>
    <source>
        <strain evidence="3">cv. Fuchu</strain>
    </source>
</reference>
<keyword evidence="3" id="KW-1185">Reference proteome</keyword>
<sequence length="141" mass="15622">MKKKCARSGIVSSKAILEEIAFARVLPRDLPRCLVIRIRIPVGVYVDLEILLHFVVTESENLRQVVDIGDEIGIEDLGNVGVGGGITTDDDDAGYEYADRSNDEAAERTEQTRVDDSGERATSSHWRARKGLLRKVRNVGK</sequence>
<dbReference type="AlphaFoldDB" id="A0A7J0FA48"/>
<comment type="caution">
    <text evidence="2">The sequence shown here is derived from an EMBL/GenBank/DDBJ whole genome shotgun (WGS) entry which is preliminary data.</text>
</comment>
<dbReference type="EMBL" id="BJWL01000010">
    <property type="protein sequence ID" value="GFY95574.1"/>
    <property type="molecule type" value="Genomic_DNA"/>
</dbReference>
<feature type="compositionally biased region" description="Basic and acidic residues" evidence="1">
    <location>
        <begin position="97"/>
        <end position="119"/>
    </location>
</feature>
<proteinExistence type="predicted"/>
<name>A0A7J0FA48_9ERIC</name>
<organism evidence="2 3">
    <name type="scientific">Actinidia rufa</name>
    <dbReference type="NCBI Taxonomy" id="165716"/>
    <lineage>
        <taxon>Eukaryota</taxon>
        <taxon>Viridiplantae</taxon>
        <taxon>Streptophyta</taxon>
        <taxon>Embryophyta</taxon>
        <taxon>Tracheophyta</taxon>
        <taxon>Spermatophyta</taxon>
        <taxon>Magnoliopsida</taxon>
        <taxon>eudicotyledons</taxon>
        <taxon>Gunneridae</taxon>
        <taxon>Pentapetalae</taxon>
        <taxon>asterids</taxon>
        <taxon>Ericales</taxon>
        <taxon>Actinidiaceae</taxon>
        <taxon>Actinidia</taxon>
    </lineage>
</organism>
<evidence type="ECO:0000313" key="2">
    <source>
        <dbReference type="EMBL" id="GFY95574.1"/>
    </source>
</evidence>
<protein>
    <submittedName>
        <fullName evidence="2">Exostosin family protein</fullName>
    </submittedName>
</protein>
<dbReference type="Proteomes" id="UP000585474">
    <property type="component" value="Unassembled WGS sequence"/>
</dbReference>
<evidence type="ECO:0000313" key="3">
    <source>
        <dbReference type="Proteomes" id="UP000585474"/>
    </source>
</evidence>
<accession>A0A7J0FA48</accession>
<feature type="region of interest" description="Disordered" evidence="1">
    <location>
        <begin position="85"/>
        <end position="129"/>
    </location>
</feature>
<evidence type="ECO:0000256" key="1">
    <source>
        <dbReference type="SAM" id="MobiDB-lite"/>
    </source>
</evidence>